<sequence length="1265" mass="141016">MALPYSKDEIKLTINGVEHTVSHDVCSDTMLLDYLRNYLQLRGTKYMCREGGCGACIVTAAKNPGGPHQAINSCLTSIASCHGWDIRTIEGLGNRKDGYHTLQTTLAENNATQCGYCTPGWVMTMHGLMESHPNRLTMLEIEKSVSSNLCRCTGYRPILDALKKFAIDAPKENRIMNVKNMKTCKSAGNCCQSTINAKEDGWCMVRDDDVNAEKMMTIELKDGKTWYRPKTLTDVLQILKENSESYMLVAGNTSKGVYPISGYPKVLIDVHHLQELKSNDFDGNLIVGAGLTMTEFMEVLKTTAEQENFTYLKKMYEHMELVAHIPLRNVASIAGNLMIKHTNNVFQSDMYLLLDTVGAQLTIVDYNGVKEVVTMEYFLNIDMKGKLILNVILPPLEEGYQLYTYKLMSRAQSVHAIVNFGFLVKLSTTNAVEDSRIMYGALSHKFHRAVSTERYLCEKHLFTNETLQGALRVLEGEMYVEAHPPEPSVDYRRFAAKALFFKAILALCPNPGRRFASAAVDIHHARPCSSAKQVFTTDASLWPMNQPIPKLEATIQCAGEAPYTDDIPSFHNEVFAAFVLSTVPKGTIVKMDPSEALALPGVIAYYTAKDIPGLNSFTPADFGFTSMNEEVLCEGTVKHHSQPIGVIVAETQNLADKASKLVKVQYTNVTKPVTDIKLAKEDSTRNTLFFSKDATSSGTDVQKILTGSNVLYGQYHFPMETMVTVAKPTEAGLEVHLSTQWLDGPQVMISRALKMNQNKIDVHICRVGGSYGLKMTRCIQNAVACSLVAHKLNRPCRFIQPLTTNLKSFGKRMPSVSEYEVGVNKSAEIQYVNTTIYTDHGCRVNDPGPVFGLDVYFNVYDVTKFNYKSYNTITDTPGNTVCRAPGTLEGIANVENIMERISYELCMDPSTVRLANLNKTKYGEMLEIFDTLKSSSDYTNRRAEVDRFNAENRWTKRGLRWTWCNWPPILPVYYDLNMSVYHADASVVIVHGGVEMGQGINTKIAQVAAYLLGIPLDKIEIKPNNTIIEPNTYASGGSVTTESCIIALRKAIEELQERLAPVKATMTNPTWSQLITAAYAANVDLQVHGFVSPNDQQLYDIYSAALCEVELDVLTGQYEIRRVDIVQEVGKSINPEIDIGQIEGAFIMGVGYWTSEKLVMDHETGAMLTDRSWDYHLQQARDIPQTFNVTFRNSHSNDRILGSKGLGEPPVCLAVVVPFAIREAIVAARKECGIPSTEWFDIDGPFSTEEVCMAMKTNTKDFKLY</sequence>
<accession>A0ACC2QK35</accession>
<dbReference type="EMBL" id="CM056779">
    <property type="protein sequence ID" value="KAJ8719327.1"/>
    <property type="molecule type" value="Genomic_DNA"/>
</dbReference>
<evidence type="ECO:0000313" key="2">
    <source>
        <dbReference type="Proteomes" id="UP001231649"/>
    </source>
</evidence>
<comment type="caution">
    <text evidence="1">The sequence shown here is derived from an EMBL/GenBank/DDBJ whole genome shotgun (WGS) entry which is preliminary data.</text>
</comment>
<name>A0ACC2QK35_9NEOP</name>
<proteinExistence type="predicted"/>
<dbReference type="Proteomes" id="UP001231649">
    <property type="component" value="Chromosome 3"/>
</dbReference>
<protein>
    <submittedName>
        <fullName evidence="1">Uncharacterized protein</fullName>
    </submittedName>
</protein>
<evidence type="ECO:0000313" key="1">
    <source>
        <dbReference type="EMBL" id="KAJ8719327.1"/>
    </source>
</evidence>
<reference evidence="1" key="1">
    <citation type="submission" date="2023-03" db="EMBL/GenBank/DDBJ databases">
        <title>Chromosome-level genomes of two armyworms, Mythimna separata and Mythimna loreyi, provide insights into the biosynthesis and reception of sex pheromones.</title>
        <authorList>
            <person name="Zhao H."/>
        </authorList>
    </citation>
    <scope>NUCLEOTIDE SEQUENCE</scope>
    <source>
        <strain evidence="1">BeijingLab</strain>
    </source>
</reference>
<keyword evidence="2" id="KW-1185">Reference proteome</keyword>
<gene>
    <name evidence="1" type="ORF">PYW08_011502</name>
</gene>
<organism evidence="1 2">
    <name type="scientific">Mythimna loreyi</name>
    <dbReference type="NCBI Taxonomy" id="667449"/>
    <lineage>
        <taxon>Eukaryota</taxon>
        <taxon>Metazoa</taxon>
        <taxon>Ecdysozoa</taxon>
        <taxon>Arthropoda</taxon>
        <taxon>Hexapoda</taxon>
        <taxon>Insecta</taxon>
        <taxon>Pterygota</taxon>
        <taxon>Neoptera</taxon>
        <taxon>Endopterygota</taxon>
        <taxon>Lepidoptera</taxon>
        <taxon>Glossata</taxon>
        <taxon>Ditrysia</taxon>
        <taxon>Noctuoidea</taxon>
        <taxon>Noctuidae</taxon>
        <taxon>Noctuinae</taxon>
        <taxon>Hadenini</taxon>
        <taxon>Mythimna</taxon>
    </lineage>
</organism>